<dbReference type="GO" id="GO:0005524">
    <property type="term" value="F:ATP binding"/>
    <property type="evidence" value="ECO:0007669"/>
    <property type="project" value="UniProtKB-KW"/>
</dbReference>
<evidence type="ECO:0000256" key="2">
    <source>
        <dbReference type="ARBA" id="ARBA00022695"/>
    </source>
</evidence>
<dbReference type="GO" id="GO:0003919">
    <property type="term" value="F:FMN adenylyltransferase activity"/>
    <property type="evidence" value="ECO:0007669"/>
    <property type="project" value="TreeGrafter"/>
</dbReference>
<keyword evidence="4" id="KW-0067">ATP-binding</keyword>
<keyword evidence="1" id="KW-0808">Transferase</keyword>
<keyword evidence="2" id="KW-0548">Nucleotidyltransferase</keyword>
<protein>
    <submittedName>
        <fullName evidence="5">Uncharacterized protein</fullName>
    </submittedName>
</protein>
<gene>
    <name evidence="5" type="ORF">B296_00005383</name>
</gene>
<evidence type="ECO:0000256" key="1">
    <source>
        <dbReference type="ARBA" id="ARBA00022679"/>
    </source>
</evidence>
<sequence length="133" mass="14727">MFRFNRFEQVAFSFNGGKDSTVNVGQEQFSPSSIGWPPFMRVNPILDWSYRYTSIGSIYDTVPNAFLSIVDSSSPTEIFKPAYMLSDGRSERAGRTKKLPLKCETACLHNGVTNVSQSGSFIASIIVVGDEIL</sequence>
<organism evidence="5 6">
    <name type="scientific">Ensete ventricosum</name>
    <name type="common">Abyssinian banana</name>
    <name type="synonym">Musa ensete</name>
    <dbReference type="NCBI Taxonomy" id="4639"/>
    <lineage>
        <taxon>Eukaryota</taxon>
        <taxon>Viridiplantae</taxon>
        <taxon>Streptophyta</taxon>
        <taxon>Embryophyta</taxon>
        <taxon>Tracheophyta</taxon>
        <taxon>Spermatophyta</taxon>
        <taxon>Magnoliopsida</taxon>
        <taxon>Liliopsida</taxon>
        <taxon>Zingiberales</taxon>
        <taxon>Musaceae</taxon>
        <taxon>Ensete</taxon>
    </lineage>
</organism>
<keyword evidence="3" id="KW-0547">Nucleotide-binding</keyword>
<dbReference type="InterPro" id="IPR014729">
    <property type="entry name" value="Rossmann-like_a/b/a_fold"/>
</dbReference>
<dbReference type="Proteomes" id="UP000287651">
    <property type="component" value="Unassembled WGS sequence"/>
</dbReference>
<comment type="caution">
    <text evidence="5">The sequence shown here is derived from an EMBL/GenBank/DDBJ whole genome shotgun (WGS) entry which is preliminary data.</text>
</comment>
<accession>A0A444ETR0</accession>
<proteinExistence type="predicted"/>
<evidence type="ECO:0000256" key="4">
    <source>
        <dbReference type="ARBA" id="ARBA00022840"/>
    </source>
</evidence>
<dbReference type="GO" id="GO:0006747">
    <property type="term" value="P:FAD biosynthetic process"/>
    <property type="evidence" value="ECO:0007669"/>
    <property type="project" value="TreeGrafter"/>
</dbReference>
<dbReference type="PANTHER" id="PTHR23293">
    <property type="entry name" value="FAD SYNTHETASE-RELATED FMN ADENYLYLTRANSFERASE"/>
    <property type="match status" value="1"/>
</dbReference>
<evidence type="ECO:0000313" key="6">
    <source>
        <dbReference type="Proteomes" id="UP000287651"/>
    </source>
</evidence>
<evidence type="ECO:0000313" key="5">
    <source>
        <dbReference type="EMBL" id="RRT77473.1"/>
    </source>
</evidence>
<evidence type="ECO:0000256" key="3">
    <source>
        <dbReference type="ARBA" id="ARBA00022741"/>
    </source>
</evidence>
<dbReference type="Gene3D" id="3.40.50.620">
    <property type="entry name" value="HUPs"/>
    <property type="match status" value="2"/>
</dbReference>
<dbReference type="AlphaFoldDB" id="A0A444ETR0"/>
<dbReference type="PANTHER" id="PTHR23293:SF9">
    <property type="entry name" value="FAD SYNTHASE"/>
    <property type="match status" value="1"/>
</dbReference>
<dbReference type="EMBL" id="AMZH03001921">
    <property type="protein sequence ID" value="RRT77473.1"/>
    <property type="molecule type" value="Genomic_DNA"/>
</dbReference>
<reference evidence="5 6" key="1">
    <citation type="journal article" date="2014" name="Agronomy (Basel)">
        <title>A Draft Genome Sequence for Ensete ventricosum, the Drought-Tolerant Tree Against Hunger.</title>
        <authorList>
            <person name="Harrison J."/>
            <person name="Moore K.A."/>
            <person name="Paszkiewicz K."/>
            <person name="Jones T."/>
            <person name="Grant M."/>
            <person name="Ambacheew D."/>
            <person name="Muzemil S."/>
            <person name="Studholme D.J."/>
        </authorList>
    </citation>
    <scope>NUCLEOTIDE SEQUENCE [LARGE SCALE GENOMIC DNA]</scope>
</reference>
<name>A0A444ETR0_ENSVE</name>